<proteinExistence type="predicted"/>
<comment type="caution">
    <text evidence="1">The sequence shown here is derived from an EMBL/GenBank/DDBJ whole genome shotgun (WGS) entry which is preliminary data.</text>
</comment>
<accession>A0ABP3B034</accession>
<sequence>MTETCPVCRGTGHVTSALSTAYELERELEFYQNADSFLVVTTEAVLDVFLGLDQASKYTVDWEIADEAAPFYAIRRAD</sequence>
<dbReference type="EMBL" id="AODF01000006">
    <property type="protein sequence ID" value="EUJ33240.1"/>
    <property type="molecule type" value="Genomic_DNA"/>
</dbReference>
<evidence type="ECO:0000313" key="2">
    <source>
        <dbReference type="Proteomes" id="UP000019249"/>
    </source>
</evidence>
<reference evidence="1 2" key="1">
    <citation type="journal article" date="2014" name="Int. J. Syst. Evol. Microbiol.">
        <title>Listeria floridensis sp. nov., Listeria aquatica sp. nov., Listeria cornellensis sp. nov., Listeria riparia sp. nov. and Listeria grandensis sp. nov., from agricultural and natural environments.</title>
        <authorList>
            <person name="den Bakker H.C."/>
            <person name="Warchocki S."/>
            <person name="Wright E.M."/>
            <person name="Allred A.F."/>
            <person name="Ahlstrom C."/>
            <person name="Manuel C.S."/>
            <person name="Stasiewicz M.J."/>
            <person name="Burrell A."/>
            <person name="Roof S."/>
            <person name="Strawn L."/>
            <person name="Fortes E.D."/>
            <person name="Nightingale K.K."/>
            <person name="Kephart D."/>
            <person name="Wiedmann M."/>
        </authorList>
    </citation>
    <scope>NUCLEOTIDE SEQUENCE [LARGE SCALE GENOMIC DNA]</scope>
    <source>
        <strain evidence="1 2">FSL S10-1187</strain>
    </source>
</reference>
<keyword evidence="2" id="KW-1185">Reference proteome</keyword>
<evidence type="ECO:0000313" key="1">
    <source>
        <dbReference type="EMBL" id="EUJ33240.1"/>
    </source>
</evidence>
<dbReference type="Gene3D" id="3.40.1260.20">
    <property type="entry name" value="Ribonuclease E, catalytic domain"/>
    <property type="match status" value="1"/>
</dbReference>
<dbReference type="Proteomes" id="UP000019249">
    <property type="component" value="Unassembled WGS sequence"/>
</dbReference>
<organism evidence="1 2">
    <name type="scientific">Listeria floridensis FSL S10-1187</name>
    <dbReference type="NCBI Taxonomy" id="1265817"/>
    <lineage>
        <taxon>Bacteria</taxon>
        <taxon>Bacillati</taxon>
        <taxon>Bacillota</taxon>
        <taxon>Bacilli</taxon>
        <taxon>Bacillales</taxon>
        <taxon>Listeriaceae</taxon>
        <taxon>Listeria</taxon>
    </lineage>
</organism>
<dbReference type="RefSeq" id="WP_051993478.1">
    <property type="nucleotide sequence ID" value="NZ_AODF01000006.1"/>
</dbReference>
<protein>
    <submittedName>
        <fullName evidence="1">Ribonuclease</fullName>
    </submittedName>
</protein>
<gene>
    <name evidence="1" type="ORF">MFLO_03820</name>
</gene>
<name>A0ABP3B034_9LIST</name>